<dbReference type="eggNOG" id="KOG0260">
    <property type="taxonomic scope" value="Eukaryota"/>
</dbReference>
<dbReference type="RefSeq" id="XP_009026382.1">
    <property type="nucleotide sequence ID" value="XM_009028134.1"/>
</dbReference>
<reference evidence="10" key="1">
    <citation type="submission" date="2012-12" db="EMBL/GenBank/DDBJ databases">
        <authorList>
            <person name="Hellsten U."/>
            <person name="Grimwood J."/>
            <person name="Chapman J.A."/>
            <person name="Shapiro H."/>
            <person name="Aerts A."/>
            <person name="Otillar R.P."/>
            <person name="Terry A.Y."/>
            <person name="Boore J.L."/>
            <person name="Simakov O."/>
            <person name="Marletaz F."/>
            <person name="Cho S.-J."/>
            <person name="Edsinger-Gonzales E."/>
            <person name="Havlak P."/>
            <person name="Kuo D.-H."/>
            <person name="Larsson T."/>
            <person name="Lv J."/>
            <person name="Arendt D."/>
            <person name="Savage R."/>
            <person name="Osoegawa K."/>
            <person name="de Jong P."/>
            <person name="Lindberg D.R."/>
            <person name="Seaver E.C."/>
            <person name="Weisblat D.A."/>
            <person name="Putnam N.H."/>
            <person name="Grigoriev I.V."/>
            <person name="Rokhsar D.S."/>
        </authorList>
    </citation>
    <scope>NUCLEOTIDE SEQUENCE</scope>
</reference>
<dbReference type="SUPFAM" id="SSF64484">
    <property type="entry name" value="beta and beta-prime subunits of DNA dependent RNA-polymerase"/>
    <property type="match status" value="1"/>
</dbReference>
<dbReference type="EMBL" id="KB097519">
    <property type="protein sequence ID" value="ESN95513.1"/>
    <property type="molecule type" value="Genomic_DNA"/>
</dbReference>
<feature type="region of interest" description="Disordered" evidence="6">
    <location>
        <begin position="1"/>
        <end position="43"/>
    </location>
</feature>
<evidence type="ECO:0000256" key="6">
    <source>
        <dbReference type="SAM" id="MobiDB-lite"/>
    </source>
</evidence>
<protein>
    <recommendedName>
        <fullName evidence="1">DNA-directed RNA polymerase</fullName>
        <ecNumber evidence="1">2.7.7.6</ecNumber>
    </recommendedName>
</protein>
<evidence type="ECO:0000259" key="7">
    <source>
        <dbReference type="Pfam" id="PF04998"/>
    </source>
</evidence>
<dbReference type="STRING" id="6412.T1FEH6"/>
<evidence type="ECO:0000313" key="8">
    <source>
        <dbReference type="EMBL" id="ESN95513.1"/>
    </source>
</evidence>
<dbReference type="InterPro" id="IPR007081">
    <property type="entry name" value="RNA_pol_Rpb1_5"/>
</dbReference>
<evidence type="ECO:0000256" key="5">
    <source>
        <dbReference type="ARBA" id="ARBA00023163"/>
    </source>
</evidence>
<feature type="compositionally biased region" description="Basic and acidic residues" evidence="6">
    <location>
        <begin position="21"/>
        <end position="38"/>
    </location>
</feature>
<gene>
    <name evidence="9" type="primary">20207225</name>
    <name evidence="8" type="ORF">HELRODRAFT_179289</name>
</gene>
<keyword evidence="4" id="KW-0548">Nucleotidyltransferase</keyword>
<evidence type="ECO:0000313" key="9">
    <source>
        <dbReference type="EnsemblMetazoa" id="HelroP179289"/>
    </source>
</evidence>
<proteinExistence type="predicted"/>
<dbReference type="GO" id="GO:0006351">
    <property type="term" value="P:DNA-templated transcription"/>
    <property type="evidence" value="ECO:0007669"/>
    <property type="project" value="InterPro"/>
</dbReference>
<evidence type="ECO:0000313" key="10">
    <source>
        <dbReference type="Proteomes" id="UP000015101"/>
    </source>
</evidence>
<dbReference type="GO" id="GO:0003677">
    <property type="term" value="F:DNA binding"/>
    <property type="evidence" value="ECO:0007669"/>
    <property type="project" value="InterPro"/>
</dbReference>
<dbReference type="GO" id="GO:0000428">
    <property type="term" value="C:DNA-directed RNA polymerase complex"/>
    <property type="evidence" value="ECO:0007669"/>
    <property type="project" value="UniProtKB-KW"/>
</dbReference>
<name>T1FEH6_HELRO</name>
<dbReference type="GO" id="GO:0003899">
    <property type="term" value="F:DNA-directed RNA polymerase activity"/>
    <property type="evidence" value="ECO:0007669"/>
    <property type="project" value="UniProtKB-EC"/>
</dbReference>
<dbReference type="PANTHER" id="PTHR19376">
    <property type="entry name" value="DNA-DIRECTED RNA POLYMERASE"/>
    <property type="match status" value="1"/>
</dbReference>
<accession>T1FEH6</accession>
<dbReference type="Gene3D" id="6.10.250.2940">
    <property type="match status" value="1"/>
</dbReference>
<dbReference type="EMBL" id="AMQM01006802">
    <property type="status" value="NOT_ANNOTATED_CDS"/>
    <property type="molecule type" value="Genomic_DNA"/>
</dbReference>
<dbReference type="Proteomes" id="UP000015101">
    <property type="component" value="Unassembled WGS sequence"/>
</dbReference>
<evidence type="ECO:0000256" key="1">
    <source>
        <dbReference type="ARBA" id="ARBA00012418"/>
    </source>
</evidence>
<dbReference type="PANTHER" id="PTHR19376:SF37">
    <property type="entry name" value="DNA-DIRECTED RNA POLYMERASE II SUBUNIT RPB1"/>
    <property type="match status" value="1"/>
</dbReference>
<feature type="domain" description="RNA polymerase Rpb1" evidence="7">
    <location>
        <begin position="55"/>
        <end position="84"/>
    </location>
</feature>
<organism evidence="9 10">
    <name type="scientific">Helobdella robusta</name>
    <name type="common">Californian leech</name>
    <dbReference type="NCBI Taxonomy" id="6412"/>
    <lineage>
        <taxon>Eukaryota</taxon>
        <taxon>Metazoa</taxon>
        <taxon>Spiralia</taxon>
        <taxon>Lophotrochozoa</taxon>
        <taxon>Annelida</taxon>
        <taxon>Clitellata</taxon>
        <taxon>Hirudinea</taxon>
        <taxon>Rhynchobdellida</taxon>
        <taxon>Glossiphoniidae</taxon>
        <taxon>Helobdella</taxon>
    </lineage>
</organism>
<dbReference type="KEGG" id="hro:HELRODRAFT_179289"/>
<dbReference type="HOGENOM" id="CLU_1929855_0_0_1"/>
<dbReference type="Pfam" id="PF04998">
    <property type="entry name" value="RNA_pol_Rpb1_5"/>
    <property type="match status" value="1"/>
</dbReference>
<evidence type="ECO:0000256" key="2">
    <source>
        <dbReference type="ARBA" id="ARBA00022478"/>
    </source>
</evidence>
<dbReference type="EnsemblMetazoa" id="HelroT179289">
    <property type="protein sequence ID" value="HelroP179289"/>
    <property type="gene ID" value="HelroG179289"/>
</dbReference>
<reference evidence="8 10" key="2">
    <citation type="journal article" date="2013" name="Nature">
        <title>Insights into bilaterian evolution from three spiralian genomes.</title>
        <authorList>
            <person name="Simakov O."/>
            <person name="Marletaz F."/>
            <person name="Cho S.J."/>
            <person name="Edsinger-Gonzales E."/>
            <person name="Havlak P."/>
            <person name="Hellsten U."/>
            <person name="Kuo D.H."/>
            <person name="Larsson T."/>
            <person name="Lv J."/>
            <person name="Arendt D."/>
            <person name="Savage R."/>
            <person name="Osoegawa K."/>
            <person name="de Jong P."/>
            <person name="Grimwood J."/>
            <person name="Chapman J.A."/>
            <person name="Shapiro H."/>
            <person name="Aerts A."/>
            <person name="Otillar R.P."/>
            <person name="Terry A.Y."/>
            <person name="Boore J.L."/>
            <person name="Grigoriev I.V."/>
            <person name="Lindberg D.R."/>
            <person name="Seaver E.C."/>
            <person name="Weisblat D.A."/>
            <person name="Putnam N.H."/>
            <person name="Rokhsar D.S."/>
        </authorList>
    </citation>
    <scope>NUCLEOTIDE SEQUENCE</scope>
</reference>
<dbReference type="GeneID" id="20207225"/>
<dbReference type="InParanoid" id="T1FEH6"/>
<evidence type="ECO:0000256" key="3">
    <source>
        <dbReference type="ARBA" id="ARBA00022679"/>
    </source>
</evidence>
<keyword evidence="10" id="KW-1185">Reference proteome</keyword>
<keyword evidence="5" id="KW-0804">Transcription</keyword>
<keyword evidence="3" id="KW-0808">Transferase</keyword>
<dbReference type="EC" id="2.7.7.6" evidence="1"/>
<evidence type="ECO:0000256" key="4">
    <source>
        <dbReference type="ARBA" id="ARBA00022695"/>
    </source>
</evidence>
<reference evidence="9" key="3">
    <citation type="submission" date="2015-06" db="UniProtKB">
        <authorList>
            <consortium name="EnsemblMetazoa"/>
        </authorList>
    </citation>
    <scope>IDENTIFICATION</scope>
</reference>
<dbReference type="CTD" id="20207225"/>
<keyword evidence="2" id="KW-0240">DNA-directed RNA polymerase</keyword>
<dbReference type="AlphaFoldDB" id="T1FEH6"/>
<dbReference type="OrthoDB" id="270392at2759"/>
<sequence length="131" mass="14736">MKKRISRTAFSEKPPRHVKAAVHEGNKKGDRLKIERGTNDGPESQGFVENSYLAGITPTEFYFHAMGGREGLIDTAVKTAETGRVTLGAFGTTVVYVLQWRYCPLTRTTSLKLKDVRPMMRLRVFTIAEFV</sequence>
<dbReference type="InterPro" id="IPR045867">
    <property type="entry name" value="DNA-dir_RpoC_beta_prime"/>
</dbReference>